<dbReference type="Gene3D" id="3.30.70.1290">
    <property type="entry name" value="Transposase IS200-like"/>
    <property type="match status" value="1"/>
</dbReference>
<dbReference type="InterPro" id="IPR002686">
    <property type="entry name" value="Transposase_17"/>
</dbReference>
<dbReference type="Proteomes" id="UP001059773">
    <property type="component" value="Chromosome"/>
</dbReference>
<reference evidence="2" key="1">
    <citation type="submission" date="2022-07" db="EMBL/GenBank/DDBJ databases">
        <title>FELIX.</title>
        <authorList>
            <person name="Wan K.H."/>
            <person name="Park S."/>
            <person name="Lawrence Q."/>
            <person name="Eichenberger J.P."/>
            <person name="Booth B.W."/>
            <person name="Piaggio A.J."/>
            <person name="Chandler J.C."/>
            <person name="Franklin A.B."/>
            <person name="Celniker S.E."/>
        </authorList>
    </citation>
    <scope>NUCLEOTIDE SEQUENCE</scope>
    <source>
        <strain evidence="2">QA-1986 374</strain>
    </source>
</reference>
<evidence type="ECO:0000313" key="3">
    <source>
        <dbReference type="Proteomes" id="UP001059773"/>
    </source>
</evidence>
<proteinExistence type="predicted"/>
<evidence type="ECO:0000259" key="1">
    <source>
        <dbReference type="Pfam" id="PF01797"/>
    </source>
</evidence>
<accession>A0ABY5JPM6</accession>
<keyword evidence="3" id="KW-1185">Reference proteome</keyword>
<sequence>MKNFFWSRSYLILSTGGASLKVIKNYIEN</sequence>
<evidence type="ECO:0000313" key="2">
    <source>
        <dbReference type="EMBL" id="UUI01774.1"/>
    </source>
</evidence>
<dbReference type="Pfam" id="PF01797">
    <property type="entry name" value="Y1_Tnp"/>
    <property type="match status" value="1"/>
</dbReference>
<dbReference type="EMBL" id="CP101914">
    <property type="protein sequence ID" value="UUI01774.1"/>
    <property type="molecule type" value="Genomic_DNA"/>
</dbReference>
<dbReference type="SUPFAM" id="SSF143422">
    <property type="entry name" value="Transposase IS200-like"/>
    <property type="match status" value="1"/>
</dbReference>
<protein>
    <submittedName>
        <fullName evidence="2">Transposase</fullName>
    </submittedName>
</protein>
<name>A0ABY5JPM6_9BACI</name>
<dbReference type="InterPro" id="IPR036515">
    <property type="entry name" value="Transposase_17_sf"/>
</dbReference>
<gene>
    <name evidence="2" type="ORF">NP439_17210</name>
</gene>
<feature type="domain" description="Transposase IS200-like" evidence="1">
    <location>
        <begin position="2"/>
        <end position="29"/>
    </location>
</feature>
<organism evidence="2 3">
    <name type="scientific">Oceanobacillus jeddahense</name>
    <dbReference type="NCBI Taxonomy" id="1462527"/>
    <lineage>
        <taxon>Bacteria</taxon>
        <taxon>Bacillati</taxon>
        <taxon>Bacillota</taxon>
        <taxon>Bacilli</taxon>
        <taxon>Bacillales</taxon>
        <taxon>Bacillaceae</taxon>
        <taxon>Oceanobacillus</taxon>
    </lineage>
</organism>